<organism evidence="2 3">
    <name type="scientific">Plakobranchus ocellatus</name>
    <dbReference type="NCBI Taxonomy" id="259542"/>
    <lineage>
        <taxon>Eukaryota</taxon>
        <taxon>Metazoa</taxon>
        <taxon>Spiralia</taxon>
        <taxon>Lophotrochozoa</taxon>
        <taxon>Mollusca</taxon>
        <taxon>Gastropoda</taxon>
        <taxon>Heterobranchia</taxon>
        <taxon>Euthyneura</taxon>
        <taxon>Panpulmonata</taxon>
        <taxon>Sacoglossa</taxon>
        <taxon>Placobranchoidea</taxon>
        <taxon>Plakobranchidae</taxon>
        <taxon>Plakobranchus</taxon>
    </lineage>
</organism>
<reference evidence="2 3" key="1">
    <citation type="journal article" date="2021" name="Elife">
        <title>Chloroplast acquisition without the gene transfer in kleptoplastic sea slugs, Plakobranchus ocellatus.</title>
        <authorList>
            <person name="Maeda T."/>
            <person name="Takahashi S."/>
            <person name="Yoshida T."/>
            <person name="Shimamura S."/>
            <person name="Takaki Y."/>
            <person name="Nagai Y."/>
            <person name="Toyoda A."/>
            <person name="Suzuki Y."/>
            <person name="Arimoto A."/>
            <person name="Ishii H."/>
            <person name="Satoh N."/>
            <person name="Nishiyama T."/>
            <person name="Hasebe M."/>
            <person name="Maruyama T."/>
            <person name="Minagawa J."/>
            <person name="Obokata J."/>
            <person name="Shigenobu S."/>
        </authorList>
    </citation>
    <scope>NUCLEOTIDE SEQUENCE [LARGE SCALE GENOMIC DNA]</scope>
</reference>
<evidence type="ECO:0000313" key="2">
    <source>
        <dbReference type="EMBL" id="GFN89119.1"/>
    </source>
</evidence>
<dbReference type="AlphaFoldDB" id="A0AAV3Z150"/>
<evidence type="ECO:0000313" key="3">
    <source>
        <dbReference type="Proteomes" id="UP000735302"/>
    </source>
</evidence>
<dbReference type="EMBL" id="BLXT01001916">
    <property type="protein sequence ID" value="GFN89119.1"/>
    <property type="molecule type" value="Genomic_DNA"/>
</dbReference>
<proteinExistence type="predicted"/>
<name>A0AAV3Z150_9GAST</name>
<dbReference type="Proteomes" id="UP000735302">
    <property type="component" value="Unassembled WGS sequence"/>
</dbReference>
<feature type="region of interest" description="Disordered" evidence="1">
    <location>
        <begin position="42"/>
        <end position="67"/>
    </location>
</feature>
<keyword evidence="3" id="KW-1185">Reference proteome</keyword>
<sequence length="95" mass="10381">MSVYGRAFLSKLMNSLIGLDPRTSRNAKPRYSALLEEAWSPQQGDFRLQGPLSGQDAGGGSRTRDRRIPADLRADVLATVPPTPLVNITEINSKD</sequence>
<protein>
    <submittedName>
        <fullName evidence="2">Uncharacterized protein</fullName>
    </submittedName>
</protein>
<gene>
    <name evidence="2" type="ORF">PoB_001562500</name>
</gene>
<accession>A0AAV3Z150</accession>
<evidence type="ECO:0000256" key="1">
    <source>
        <dbReference type="SAM" id="MobiDB-lite"/>
    </source>
</evidence>
<comment type="caution">
    <text evidence="2">The sequence shown here is derived from an EMBL/GenBank/DDBJ whole genome shotgun (WGS) entry which is preliminary data.</text>
</comment>